<organism evidence="2 3">
    <name type="scientific">Onchocerca flexuosa</name>
    <dbReference type="NCBI Taxonomy" id="387005"/>
    <lineage>
        <taxon>Eukaryota</taxon>
        <taxon>Metazoa</taxon>
        <taxon>Ecdysozoa</taxon>
        <taxon>Nematoda</taxon>
        <taxon>Chromadorea</taxon>
        <taxon>Rhabditida</taxon>
        <taxon>Spirurina</taxon>
        <taxon>Spiruromorpha</taxon>
        <taxon>Filarioidea</taxon>
        <taxon>Onchocercidae</taxon>
        <taxon>Onchocerca</taxon>
    </lineage>
</organism>
<evidence type="ECO:0000313" key="3">
    <source>
        <dbReference type="Proteomes" id="UP000242913"/>
    </source>
</evidence>
<feature type="region of interest" description="Disordered" evidence="1">
    <location>
        <begin position="666"/>
        <end position="721"/>
    </location>
</feature>
<accession>A0A238C1P3</accession>
<feature type="compositionally biased region" description="Basic and acidic residues" evidence="1">
    <location>
        <begin position="704"/>
        <end position="714"/>
    </location>
</feature>
<feature type="region of interest" description="Disordered" evidence="1">
    <location>
        <begin position="372"/>
        <end position="400"/>
    </location>
</feature>
<name>A0A238C1P3_9BILA</name>
<feature type="compositionally biased region" description="Basic and acidic residues" evidence="1">
    <location>
        <begin position="605"/>
        <end position="640"/>
    </location>
</feature>
<dbReference type="Proteomes" id="UP000242913">
    <property type="component" value="Unassembled WGS sequence"/>
</dbReference>
<feature type="compositionally biased region" description="Basic residues" evidence="1">
    <location>
        <begin position="673"/>
        <end position="688"/>
    </location>
</feature>
<evidence type="ECO:0000256" key="1">
    <source>
        <dbReference type="SAM" id="MobiDB-lite"/>
    </source>
</evidence>
<dbReference type="OrthoDB" id="5838789at2759"/>
<evidence type="ECO:0000313" key="2">
    <source>
        <dbReference type="EMBL" id="OZC11314.1"/>
    </source>
</evidence>
<reference evidence="2 3" key="1">
    <citation type="submission" date="2015-12" db="EMBL/GenBank/DDBJ databases">
        <title>Draft genome of the nematode, Onchocerca flexuosa.</title>
        <authorList>
            <person name="Mitreva M."/>
        </authorList>
    </citation>
    <scope>NUCLEOTIDE SEQUENCE [LARGE SCALE GENOMIC DNA]</scope>
    <source>
        <strain evidence="2">Red Deer</strain>
    </source>
</reference>
<feature type="compositionally biased region" description="Basic and acidic residues" evidence="1">
    <location>
        <begin position="817"/>
        <end position="829"/>
    </location>
</feature>
<proteinExistence type="predicted"/>
<sequence>MSTAAIFATTTKEIMPEEPPVYTDLSQQFVSFQESDESATPPVTVEENEPDEQSRNFNDEAGKRFSKRDCNPNIIGCKAQEALEEFKMRNTRQGGGNGLCPPHPPEDVPVVNWTEPKEIKHIFPKTYNYVVYAQARYSSQYLNLSKWRKEFDFFFDKYKYWCDFIQKKQFGNHKEITKAKQLVGQLRWLLDHCWEGDESKPLVPEMLWRARKEEARRCEQLLIRKEYYKREVLGKSAASSLSRRANIQKTLEGAELPKASLSNKIKREEKEQDENPSNFWKERDQIIKKRAHLFSLQFLVRRWADVLKQLQTPSGIMRPQFYCAQEHNFPSISGVLLRRDVLLKQEMHNNGLESLTNNWVIFESKSPKGFKKKLDREVNSREKEVSSRELSDSSERFSSSNTSPILLKVRDYLDDDVRSTAAATSNSRAKQVACNLSEVTNTMELTAIRDSGTSISGGSGLTTEAEIPRPVAIKLSNLTVKDDKPILDAIEAVLNSCRSYRAALEVPLPKTLADLRRNLKFRSIHEAVALLQTLIIQRHEAKIGRRVDSTLFETPEIKRLQAQFAASAAVHNLNPAVSVKSAEVDSETPTLTGVKFSQNDIKQELDELPPKKKQKQLDKEEVQYGKDELEKETKSEKNDGSIEMLATNRPKRHIKVPQRFIFDDEEKEEEKKKKAVTRVRTKTARRNSSKSIDKVKEISQQSSSRKEKREKKTDSTASSMELSNMETIVVIPEDDGVNLNDRNCWSSNNDDEMLMDLDLVDVTTEHEFKCEPNGIVHDVFRYIATWKNGISKEVSRRVYELWTNRKIAEAPEQGTAEESKSNETEKTTEQQRSVLPEIVQQKQISTINLLTHLDDTGSSNERMINHNNISGFYSNDSINQLSTTGPCSSQNIMSGGISREQNEDGDCGPWRQVAFRKEASLSGPTKMDKLKTQYDHLLMISEKGYVGKLYSEWMYVPEGGPFDDRVKNIRQFIQELENILNEPNSTWRDYFNMKKYLQILIDNVMVDFNALSGQAASTHLPSSITFSSSRSTVSDVGRDNADISIRPNSN</sequence>
<feature type="compositionally biased region" description="Basic and acidic residues" evidence="1">
    <location>
        <begin position="372"/>
        <end position="395"/>
    </location>
</feature>
<keyword evidence="3" id="KW-1185">Reference proteome</keyword>
<feature type="region of interest" description="Disordered" evidence="1">
    <location>
        <begin position="810"/>
        <end position="833"/>
    </location>
</feature>
<feature type="region of interest" description="Disordered" evidence="1">
    <location>
        <begin position="605"/>
        <end position="650"/>
    </location>
</feature>
<feature type="region of interest" description="Disordered" evidence="1">
    <location>
        <begin position="31"/>
        <end position="58"/>
    </location>
</feature>
<dbReference type="AlphaFoldDB" id="A0A238C1P3"/>
<dbReference type="EMBL" id="KZ269981">
    <property type="protein sequence ID" value="OZC11314.1"/>
    <property type="molecule type" value="Genomic_DNA"/>
</dbReference>
<protein>
    <submittedName>
        <fullName evidence="2">Uncharacterized protein</fullName>
    </submittedName>
</protein>
<gene>
    <name evidence="2" type="ORF">X798_01730</name>
</gene>